<name>A0A2I4DVM2_JUGRE</name>
<dbReference type="GeneID" id="108983874"/>
<dbReference type="KEGG" id="jre:108983874"/>
<dbReference type="InterPro" id="IPR053151">
    <property type="entry name" value="RNase_H-like"/>
</dbReference>
<keyword evidence="1" id="KW-1185">Reference proteome</keyword>
<dbReference type="PANTHER" id="PTHR47723:SF19">
    <property type="entry name" value="POLYNUCLEOTIDYL TRANSFERASE, RIBONUCLEASE H-LIKE SUPERFAMILY PROTEIN"/>
    <property type="match status" value="1"/>
</dbReference>
<dbReference type="PANTHER" id="PTHR47723">
    <property type="entry name" value="OS05G0353850 PROTEIN"/>
    <property type="match status" value="1"/>
</dbReference>
<dbReference type="Pfam" id="PF13456">
    <property type="entry name" value="RVT_3"/>
    <property type="match status" value="1"/>
</dbReference>
<dbReference type="SUPFAM" id="SSF53098">
    <property type="entry name" value="Ribonuclease H-like"/>
    <property type="match status" value="1"/>
</dbReference>
<dbReference type="InterPro" id="IPR044730">
    <property type="entry name" value="RNase_H-like_dom_plant"/>
</dbReference>
<dbReference type="STRING" id="51240.A0A2I4DVM2"/>
<dbReference type="GO" id="GO:0004523">
    <property type="term" value="F:RNA-DNA hybrid ribonuclease activity"/>
    <property type="evidence" value="ECO:0007669"/>
    <property type="project" value="InterPro"/>
</dbReference>
<organism evidence="1 2">
    <name type="scientific">Juglans regia</name>
    <name type="common">English walnut</name>
    <dbReference type="NCBI Taxonomy" id="51240"/>
    <lineage>
        <taxon>Eukaryota</taxon>
        <taxon>Viridiplantae</taxon>
        <taxon>Streptophyta</taxon>
        <taxon>Embryophyta</taxon>
        <taxon>Tracheophyta</taxon>
        <taxon>Spermatophyta</taxon>
        <taxon>Magnoliopsida</taxon>
        <taxon>eudicotyledons</taxon>
        <taxon>Gunneridae</taxon>
        <taxon>Pentapetalae</taxon>
        <taxon>rosids</taxon>
        <taxon>fabids</taxon>
        <taxon>Fagales</taxon>
        <taxon>Juglandaceae</taxon>
        <taxon>Juglans</taxon>
    </lineage>
</organism>
<accession>A0A2I4DVM2</accession>
<reference evidence="2" key="1">
    <citation type="submission" date="2025-08" db="UniProtKB">
        <authorList>
            <consortium name="RefSeq"/>
        </authorList>
    </citation>
    <scope>IDENTIFICATION</scope>
    <source>
        <tissue evidence="2">Leaves</tissue>
    </source>
</reference>
<dbReference type="CDD" id="cd06222">
    <property type="entry name" value="RNase_H_like"/>
    <property type="match status" value="1"/>
</dbReference>
<dbReference type="OrthoDB" id="1906820at2759"/>
<dbReference type="InterPro" id="IPR002156">
    <property type="entry name" value="RNaseH_domain"/>
</dbReference>
<dbReference type="Gene3D" id="3.30.420.10">
    <property type="entry name" value="Ribonuclease H-like superfamily/Ribonuclease H"/>
    <property type="match status" value="1"/>
</dbReference>
<dbReference type="InterPro" id="IPR012337">
    <property type="entry name" value="RNaseH-like_sf"/>
</dbReference>
<dbReference type="AlphaFoldDB" id="A0A2I4DVM2"/>
<dbReference type="RefSeq" id="XP_018811195.1">
    <property type="nucleotide sequence ID" value="XM_018955650.1"/>
</dbReference>
<proteinExistence type="predicted"/>
<evidence type="ECO:0000313" key="2">
    <source>
        <dbReference type="RefSeq" id="XP_018811195.1"/>
    </source>
</evidence>
<protein>
    <submittedName>
        <fullName evidence="2">Uncharacterized protein LOC108983874</fullName>
    </submittedName>
</protein>
<dbReference type="Proteomes" id="UP000235220">
    <property type="component" value="Chromosome 2"/>
</dbReference>
<evidence type="ECO:0000313" key="1">
    <source>
        <dbReference type="Proteomes" id="UP000235220"/>
    </source>
</evidence>
<dbReference type="GO" id="GO:0003676">
    <property type="term" value="F:nucleic acid binding"/>
    <property type="evidence" value="ECO:0007669"/>
    <property type="project" value="InterPro"/>
</dbReference>
<sequence>MLLQNISVLLVNNISKVKELCCWKPPAVGSLKLNVDGAMFFDRHKAGIGAVLRDDKGDVVLAASKIEYEVNELEDIELLAMFGGIQICANMGIRRLILESARLLMVNEVNASEASFSLLGNLVREVKMLKALFEVCLVQHVDRAGNEVAHKLVRNAWNVENLDMWWENLPEFVIQAVWLDKNL</sequence>
<dbReference type="InterPro" id="IPR036397">
    <property type="entry name" value="RNaseH_sf"/>
</dbReference>
<gene>
    <name evidence="2" type="primary">LOC108983874</name>
</gene>
<dbReference type="Gramene" id="Jr02_17170_p1">
    <property type="protein sequence ID" value="cds.Jr02_17170_p1"/>
    <property type="gene ID" value="Jr02_17170"/>
</dbReference>